<reference evidence="2" key="1">
    <citation type="submission" date="2018-08" db="EMBL/GenBank/DDBJ databases">
        <authorList>
            <person name="Im W.T."/>
        </authorList>
    </citation>
    <scope>NUCLEOTIDE SEQUENCE [LARGE SCALE GENOMIC DNA]</scope>
    <source>
        <strain evidence="2">LA-28</strain>
    </source>
</reference>
<name>A0A371XGF3_9HYPH</name>
<evidence type="ECO:0000313" key="2">
    <source>
        <dbReference type="Proteomes" id="UP000262379"/>
    </source>
</evidence>
<organism evidence="1 2">
    <name type="scientific">Mesorhizobium denitrificans</name>
    <dbReference type="NCBI Taxonomy" id="2294114"/>
    <lineage>
        <taxon>Bacteria</taxon>
        <taxon>Pseudomonadati</taxon>
        <taxon>Pseudomonadota</taxon>
        <taxon>Alphaproteobacteria</taxon>
        <taxon>Hyphomicrobiales</taxon>
        <taxon>Phyllobacteriaceae</taxon>
        <taxon>Mesorhizobium</taxon>
    </lineage>
</organism>
<keyword evidence="2" id="KW-1185">Reference proteome</keyword>
<comment type="caution">
    <text evidence="1">The sequence shown here is derived from an EMBL/GenBank/DDBJ whole genome shotgun (WGS) entry which is preliminary data.</text>
</comment>
<evidence type="ECO:0000313" key="1">
    <source>
        <dbReference type="EMBL" id="RFC68307.1"/>
    </source>
</evidence>
<protein>
    <submittedName>
        <fullName evidence="1">Uncharacterized protein</fullName>
    </submittedName>
</protein>
<dbReference type="EMBL" id="QURN01000005">
    <property type="protein sequence ID" value="RFC68307.1"/>
    <property type="molecule type" value="Genomic_DNA"/>
</dbReference>
<proteinExistence type="predicted"/>
<dbReference type="Proteomes" id="UP000262379">
    <property type="component" value="Unassembled WGS sequence"/>
</dbReference>
<sequence>MNMSKALAWIASGHLKSRADRRTANIINSLPEEIQKDIGWRWTSNRREKGGKADLKFEII</sequence>
<dbReference type="AlphaFoldDB" id="A0A371XGF3"/>
<gene>
    <name evidence="1" type="ORF">DY251_07240</name>
</gene>
<dbReference type="RefSeq" id="WP_116623449.1">
    <property type="nucleotide sequence ID" value="NZ_QURN01000005.1"/>
</dbReference>
<accession>A0A371XGF3</accession>